<dbReference type="Proteomes" id="UP000095347">
    <property type="component" value="Unassembled WGS sequence"/>
</dbReference>
<feature type="region of interest" description="Disordered" evidence="1">
    <location>
        <begin position="1"/>
        <end position="22"/>
    </location>
</feature>
<name>A0A1E5Q696_9PROT</name>
<dbReference type="InterPro" id="IPR006975">
    <property type="entry name" value="NifQ"/>
</dbReference>
<evidence type="ECO:0000256" key="1">
    <source>
        <dbReference type="SAM" id="MobiDB-lite"/>
    </source>
</evidence>
<proteinExistence type="predicted"/>
<gene>
    <name evidence="2" type="ORF">BEN30_12655</name>
</gene>
<comment type="caution">
    <text evidence="2">The sequence shown here is derived from an EMBL/GenBank/DDBJ whole genome shotgun (WGS) entry which is preliminary data.</text>
</comment>
<dbReference type="GO" id="GO:0030151">
    <property type="term" value="F:molybdenum ion binding"/>
    <property type="evidence" value="ECO:0007669"/>
    <property type="project" value="InterPro"/>
</dbReference>
<protein>
    <submittedName>
        <fullName evidence="2">Hydrogenase</fullName>
    </submittedName>
</protein>
<sequence length="190" mass="21799">MMLNRMTQLKERPRSKMLSRSRGHGNDAAFAAMAINARLGKSALGGWMGLPAGDFRKLMRRHFPRVKLPAGVRSKLRLPKTRSLEWDELRHLLLSHRAGRDISERFMADIVCTGCLGSDHLWEDLGLFSRAELTQLMERNFPTLALRNDRNMKWKKFLYKQLCIAEGIYVCRAPSCEVCTDYHVCFGDEG</sequence>
<dbReference type="RefSeq" id="WP_069958439.1">
    <property type="nucleotide sequence ID" value="NZ_MCGG01000036.1"/>
</dbReference>
<reference evidence="3" key="1">
    <citation type="submission" date="2016-07" db="EMBL/GenBank/DDBJ databases">
        <authorList>
            <person name="Florea S."/>
            <person name="Webb J.S."/>
            <person name="Jaromczyk J."/>
            <person name="Schardl C.L."/>
        </authorList>
    </citation>
    <scope>NUCLEOTIDE SEQUENCE [LARGE SCALE GENOMIC DNA]</scope>
    <source>
        <strain evidence="3">MV-1</strain>
    </source>
</reference>
<dbReference type="AlphaFoldDB" id="A0A1E5Q696"/>
<keyword evidence="3" id="KW-1185">Reference proteome</keyword>
<accession>A0A1E5Q696</accession>
<organism evidence="2 3">
    <name type="scientific">Magnetovibrio blakemorei</name>
    <dbReference type="NCBI Taxonomy" id="28181"/>
    <lineage>
        <taxon>Bacteria</taxon>
        <taxon>Pseudomonadati</taxon>
        <taxon>Pseudomonadota</taxon>
        <taxon>Alphaproteobacteria</taxon>
        <taxon>Rhodospirillales</taxon>
        <taxon>Magnetovibrionaceae</taxon>
        <taxon>Magnetovibrio</taxon>
    </lineage>
</organism>
<dbReference type="OrthoDB" id="192277at2"/>
<evidence type="ECO:0000313" key="2">
    <source>
        <dbReference type="EMBL" id="OEJ66234.1"/>
    </source>
</evidence>
<dbReference type="STRING" id="28181.BEN30_12655"/>
<evidence type="ECO:0000313" key="3">
    <source>
        <dbReference type="Proteomes" id="UP000095347"/>
    </source>
</evidence>
<dbReference type="GO" id="GO:0009399">
    <property type="term" value="P:nitrogen fixation"/>
    <property type="evidence" value="ECO:0007669"/>
    <property type="project" value="InterPro"/>
</dbReference>
<dbReference type="Pfam" id="PF04891">
    <property type="entry name" value="NifQ"/>
    <property type="match status" value="1"/>
</dbReference>
<dbReference type="EMBL" id="MCGG01000036">
    <property type="protein sequence ID" value="OEJ66234.1"/>
    <property type="molecule type" value="Genomic_DNA"/>
</dbReference>